<evidence type="ECO:0008006" key="3">
    <source>
        <dbReference type="Google" id="ProtNLM"/>
    </source>
</evidence>
<protein>
    <recommendedName>
        <fullName evidence="3">YbjN domain-containing protein</fullName>
    </recommendedName>
</protein>
<organism evidence="1 2">
    <name type="scientific">Costertonia aggregata</name>
    <dbReference type="NCBI Taxonomy" id="343403"/>
    <lineage>
        <taxon>Bacteria</taxon>
        <taxon>Pseudomonadati</taxon>
        <taxon>Bacteroidota</taxon>
        <taxon>Flavobacteriia</taxon>
        <taxon>Flavobacteriales</taxon>
        <taxon>Flavobacteriaceae</taxon>
        <taxon>Costertonia</taxon>
    </lineage>
</organism>
<gene>
    <name evidence="1" type="ORF">HYG79_14365</name>
</gene>
<dbReference type="EMBL" id="CP058595">
    <property type="protein sequence ID" value="QLG46479.1"/>
    <property type="molecule type" value="Genomic_DNA"/>
</dbReference>
<name>A0A7H9ASQ7_9FLAO</name>
<evidence type="ECO:0000313" key="1">
    <source>
        <dbReference type="EMBL" id="QLG46479.1"/>
    </source>
</evidence>
<dbReference type="KEGG" id="cagg:HYG79_14365"/>
<sequence>MCRLLLSIVFFFGIGIFQLHAQDMNPDRLKDLIIKASDTLVSNGNSHQFIYKARPLICVYDEKANRMRIVSPIIKREEIGEEEILNALVANFHLALDVKYALSDEIIWSVFIHPLKELSDHQILDAIEQVHAASVTFGSTYSSTTLVFPGNTKKKEEPKAKKLIERS</sequence>
<dbReference type="AlphaFoldDB" id="A0A7H9ASQ7"/>
<reference evidence="1 2" key="1">
    <citation type="journal article" date="2006" name="Int. J. Syst. Evol. Microbiol.">
        <title>Costertonia aggregata gen. nov., sp. nov., a mesophilic marine bacterium of the family Flavobacteriaceae, isolated from a mature biofilm.</title>
        <authorList>
            <person name="Kwon K.K."/>
            <person name="Lee Y.K."/>
            <person name="Lee H.K."/>
        </authorList>
    </citation>
    <scope>NUCLEOTIDE SEQUENCE [LARGE SCALE GENOMIC DNA]</scope>
    <source>
        <strain evidence="1 2">KCCM 42265</strain>
    </source>
</reference>
<evidence type="ECO:0000313" key="2">
    <source>
        <dbReference type="Proteomes" id="UP000509302"/>
    </source>
</evidence>
<dbReference type="SUPFAM" id="SSF69635">
    <property type="entry name" value="Type III secretory system chaperone-like"/>
    <property type="match status" value="1"/>
</dbReference>
<keyword evidence="2" id="KW-1185">Reference proteome</keyword>
<accession>A0A7H9ASQ7</accession>
<proteinExistence type="predicted"/>
<dbReference type="RefSeq" id="WP_179242758.1">
    <property type="nucleotide sequence ID" value="NZ_CP058595.1"/>
</dbReference>
<dbReference type="Proteomes" id="UP000509302">
    <property type="component" value="Chromosome"/>
</dbReference>
<dbReference type="Gene3D" id="3.30.1460.10">
    <property type="match status" value="1"/>
</dbReference>